<dbReference type="PANTHER" id="PTHR38790">
    <property type="entry name" value="2EXR DOMAIN-CONTAINING PROTEIN-RELATED"/>
    <property type="match status" value="1"/>
</dbReference>
<dbReference type="Proteomes" id="UP001324427">
    <property type="component" value="Unassembled WGS sequence"/>
</dbReference>
<comment type="caution">
    <text evidence="3">The sequence shown here is derived from an EMBL/GenBank/DDBJ whole genome shotgun (WGS) entry which is preliminary data.</text>
</comment>
<evidence type="ECO:0000259" key="2">
    <source>
        <dbReference type="Pfam" id="PF24864"/>
    </source>
</evidence>
<dbReference type="AlphaFoldDB" id="A0AAV9JVH2"/>
<proteinExistence type="predicted"/>
<evidence type="ECO:0000313" key="3">
    <source>
        <dbReference type="EMBL" id="KAK4549698.1"/>
    </source>
</evidence>
<dbReference type="InterPro" id="IPR056632">
    <property type="entry name" value="DUF7730"/>
</dbReference>
<gene>
    <name evidence="3" type="ORF">LTR36_004999</name>
</gene>
<evidence type="ECO:0000256" key="1">
    <source>
        <dbReference type="SAM" id="MobiDB-lite"/>
    </source>
</evidence>
<reference evidence="3 4" key="1">
    <citation type="submission" date="2021-11" db="EMBL/GenBank/DDBJ databases">
        <title>Black yeast isolated from Biological Soil Crust.</title>
        <authorList>
            <person name="Kurbessoian T."/>
        </authorList>
    </citation>
    <scope>NUCLEOTIDE SEQUENCE [LARGE SCALE GENOMIC DNA]</scope>
    <source>
        <strain evidence="3 4">CCFEE 5522</strain>
    </source>
</reference>
<keyword evidence="4" id="KW-1185">Reference proteome</keyword>
<organism evidence="3 4">
    <name type="scientific">Oleoguttula mirabilis</name>
    <dbReference type="NCBI Taxonomy" id="1507867"/>
    <lineage>
        <taxon>Eukaryota</taxon>
        <taxon>Fungi</taxon>
        <taxon>Dikarya</taxon>
        <taxon>Ascomycota</taxon>
        <taxon>Pezizomycotina</taxon>
        <taxon>Dothideomycetes</taxon>
        <taxon>Dothideomycetidae</taxon>
        <taxon>Mycosphaerellales</taxon>
        <taxon>Teratosphaeriaceae</taxon>
        <taxon>Oleoguttula</taxon>
    </lineage>
</organism>
<dbReference type="Pfam" id="PF24864">
    <property type="entry name" value="DUF7730"/>
    <property type="match status" value="1"/>
</dbReference>
<feature type="domain" description="DUF7730" evidence="2">
    <location>
        <begin position="141"/>
        <end position="285"/>
    </location>
</feature>
<feature type="region of interest" description="Disordered" evidence="1">
    <location>
        <begin position="367"/>
        <end position="394"/>
    </location>
</feature>
<accession>A0AAV9JVH2</accession>
<sequence length="394" mass="45582">MDDAHTLRGRIKQLIAPHIDKPDKPPFSEDQLVVITLTMADDSLTVEDVCSWIIDTFRYHRELARACLVHMPHLKGRRYALEKNDRLRSSVEFHRKMNEAFWRFEIPFITLESGEETKYTISLQDSEQLLRRIWPENVQHADSSRFFGLPAELRATIYEMVFQYPQSGIILQDRKAYHKPQDFALLSRSFDDEFDFRAWHSGSWDPSHERFRTYPLRDILAPLLTSRQFYSEAMPTLYAVNRFHFPNLRELQIALDALHLTAPGRMQHIAHVSFTCALDYSQYAVSAFTALARLKGLQTLEICVDEKAWGERSDRFKGTRKYKSSQIVNMSGLVVLRRQVEADKVVFHGPCPTLETMLKADMTRCPKTALAGPGKRKDGRSGGRKTKTKTEKEA</sequence>
<dbReference type="EMBL" id="JAVFHQ010000003">
    <property type="protein sequence ID" value="KAK4549698.1"/>
    <property type="molecule type" value="Genomic_DNA"/>
</dbReference>
<name>A0AAV9JVH2_9PEZI</name>
<evidence type="ECO:0000313" key="4">
    <source>
        <dbReference type="Proteomes" id="UP001324427"/>
    </source>
</evidence>
<protein>
    <recommendedName>
        <fullName evidence="2">DUF7730 domain-containing protein</fullName>
    </recommendedName>
</protein>